<proteinExistence type="predicted"/>
<protein>
    <submittedName>
        <fullName evidence="1">Uncharacterized protein</fullName>
    </submittedName>
</protein>
<dbReference type="EMBL" id="UOFH01000126">
    <property type="protein sequence ID" value="VAW60171.1"/>
    <property type="molecule type" value="Genomic_DNA"/>
</dbReference>
<dbReference type="AlphaFoldDB" id="A0A3B0WXC4"/>
<sequence length="225" mass="25021">MFLKVLAATLLILALGVYLSTINAPQNNQQRLNVGFPWKIENLESGHTRVFNLIVGQSTLHDAQQQFKEIAEITLFYPPDKEPVKEPVIEAFFNDIKIAGLKSKMVMSIELPADKIIAMFERGARIATLGSGTRKVTLSSADAALVRQSPITSITYLPSINLSAELLEKRFGQPNEKIADAQSDAVHWLYPEKGVDIALSESEKDVILYVMPEKFDALIKPLKNK</sequence>
<organism evidence="1">
    <name type="scientific">hydrothermal vent metagenome</name>
    <dbReference type="NCBI Taxonomy" id="652676"/>
    <lineage>
        <taxon>unclassified sequences</taxon>
        <taxon>metagenomes</taxon>
        <taxon>ecological metagenomes</taxon>
    </lineage>
</organism>
<evidence type="ECO:0000313" key="1">
    <source>
        <dbReference type="EMBL" id="VAW60171.1"/>
    </source>
</evidence>
<name>A0A3B0WXC4_9ZZZZ</name>
<reference evidence="1" key="1">
    <citation type="submission" date="2018-06" db="EMBL/GenBank/DDBJ databases">
        <authorList>
            <person name="Zhirakovskaya E."/>
        </authorList>
    </citation>
    <scope>NUCLEOTIDE SEQUENCE</scope>
</reference>
<accession>A0A3B0WXC4</accession>
<gene>
    <name evidence="1" type="ORF">MNBD_GAMMA08-2174</name>
</gene>